<evidence type="ECO:0000313" key="1">
    <source>
        <dbReference type="EMBL" id="TKW12436.1"/>
    </source>
</evidence>
<organism evidence="1 2">
    <name type="scientific">Setaria viridis</name>
    <name type="common">Green bristlegrass</name>
    <name type="synonym">Setaria italica subsp. viridis</name>
    <dbReference type="NCBI Taxonomy" id="4556"/>
    <lineage>
        <taxon>Eukaryota</taxon>
        <taxon>Viridiplantae</taxon>
        <taxon>Streptophyta</taxon>
        <taxon>Embryophyta</taxon>
        <taxon>Tracheophyta</taxon>
        <taxon>Spermatophyta</taxon>
        <taxon>Magnoliopsida</taxon>
        <taxon>Liliopsida</taxon>
        <taxon>Poales</taxon>
        <taxon>Poaceae</taxon>
        <taxon>PACMAD clade</taxon>
        <taxon>Panicoideae</taxon>
        <taxon>Panicodae</taxon>
        <taxon>Paniceae</taxon>
        <taxon>Cenchrinae</taxon>
        <taxon>Setaria</taxon>
    </lineage>
</organism>
<proteinExistence type="predicted"/>
<dbReference type="AlphaFoldDB" id="A0A4V6D601"/>
<dbReference type="EMBL" id="CM016556">
    <property type="protein sequence ID" value="TKW12436.1"/>
    <property type="molecule type" value="Genomic_DNA"/>
</dbReference>
<dbReference type="Proteomes" id="UP000298652">
    <property type="component" value="Chromosome 5"/>
</dbReference>
<keyword evidence="2" id="KW-1185">Reference proteome</keyword>
<gene>
    <name evidence="1" type="ORF">SEVIR_5G035550v2</name>
</gene>
<sequence length="192" mass="21150">MVGTISPSQLLPSAPPFEQKCQPAWKRRRQMKNYIVDPSCGKTKPPFGTASRLASQAIFAEALPNGTFPNGEIQNSFTTQAAQKTKKWLLLASHSNSCFPYLYMDCVEGIRAVGGGAEAEVLAQQHGDATEGQQATNVPTRARNVCRSTAVSVEQRHDNMEVRRWMAWHWRGCRCGGTGEVGSAHKGMERTR</sequence>
<protein>
    <submittedName>
        <fullName evidence="1">Uncharacterized protein</fullName>
    </submittedName>
</protein>
<name>A0A4V6D601_SETVI</name>
<dbReference type="Gramene" id="TKW12436">
    <property type="protein sequence ID" value="TKW12436"/>
    <property type="gene ID" value="SEVIR_5G035550v2"/>
</dbReference>
<evidence type="ECO:0000313" key="2">
    <source>
        <dbReference type="Proteomes" id="UP000298652"/>
    </source>
</evidence>
<accession>A0A4V6D601</accession>
<reference evidence="1" key="1">
    <citation type="submission" date="2019-03" db="EMBL/GenBank/DDBJ databases">
        <title>WGS assembly of Setaria viridis.</title>
        <authorList>
            <person name="Huang P."/>
            <person name="Jenkins J."/>
            <person name="Grimwood J."/>
            <person name="Barry K."/>
            <person name="Healey A."/>
            <person name="Mamidi S."/>
            <person name="Sreedasyam A."/>
            <person name="Shu S."/>
            <person name="Feldman M."/>
            <person name="Wu J."/>
            <person name="Yu Y."/>
            <person name="Chen C."/>
            <person name="Johnson J."/>
            <person name="Rokhsar D."/>
            <person name="Baxter I."/>
            <person name="Schmutz J."/>
            <person name="Brutnell T."/>
            <person name="Kellogg E."/>
        </authorList>
    </citation>
    <scope>NUCLEOTIDE SEQUENCE [LARGE SCALE GENOMIC DNA]</scope>
</reference>